<sequence>MADGFTMSFDASGLMAEFDQLDLDARELVRPAAQAGAQVFYDEVLRRVPVAATGHKRKGGRVIPPGALKGSIYQAYSADHSTPQAATYHVSWNARKAPHGHLIENGHWTKVVGKNGPLKPHWVPAQPFIRSSYDARVAAAEKAASDVLDKGIADALEKLG</sequence>
<organism evidence="1 2">
    <name type="scientific">Variovorax boronicumulans</name>
    <dbReference type="NCBI Taxonomy" id="436515"/>
    <lineage>
        <taxon>Bacteria</taxon>
        <taxon>Pseudomonadati</taxon>
        <taxon>Pseudomonadota</taxon>
        <taxon>Betaproteobacteria</taxon>
        <taxon>Burkholderiales</taxon>
        <taxon>Comamonadaceae</taxon>
        <taxon>Variovorax</taxon>
    </lineage>
</organism>
<reference evidence="1 2" key="1">
    <citation type="submission" date="2017-09" db="EMBL/GenBank/DDBJ databases">
        <title>The diverse metabolic capabilities of V. boronicumulans make it an excellent choice for continued studies on novel biodegradation.</title>
        <authorList>
            <person name="Sun S."/>
        </authorList>
    </citation>
    <scope>NUCLEOTIDE SEQUENCE [LARGE SCALE GENOMIC DNA]</scope>
    <source>
        <strain evidence="1 2">J1</strain>
    </source>
</reference>
<dbReference type="EMBL" id="CP023284">
    <property type="protein sequence ID" value="ATA55174.1"/>
    <property type="molecule type" value="Genomic_DNA"/>
</dbReference>
<name>A0A250DLN8_9BURK</name>
<evidence type="ECO:0000313" key="2">
    <source>
        <dbReference type="Proteomes" id="UP000217154"/>
    </source>
</evidence>
<evidence type="ECO:0008006" key="3">
    <source>
        <dbReference type="Google" id="ProtNLM"/>
    </source>
</evidence>
<evidence type="ECO:0000313" key="1">
    <source>
        <dbReference type="EMBL" id="ATA55174.1"/>
    </source>
</evidence>
<gene>
    <name evidence="1" type="ORF">CKY39_19625</name>
</gene>
<accession>A0A250DLN8</accession>
<dbReference type="Proteomes" id="UP000217154">
    <property type="component" value="Chromosome"/>
</dbReference>
<dbReference type="RefSeq" id="WP_095745585.1">
    <property type="nucleotide sequence ID" value="NZ_CP023284.1"/>
</dbReference>
<proteinExistence type="predicted"/>
<dbReference type="KEGG" id="vbo:CKY39_19625"/>
<dbReference type="AlphaFoldDB" id="A0A250DLN8"/>
<protein>
    <recommendedName>
        <fullName evidence="3">HK97 gp10 family phage protein</fullName>
    </recommendedName>
</protein>